<name>A0A510K0S2_9FUSO</name>
<evidence type="ECO:0000313" key="8">
    <source>
        <dbReference type="Proteomes" id="UP000422644"/>
    </source>
</evidence>
<organism evidence="5 8">
    <name type="scientific">Leptotrichia trevisanii</name>
    <dbReference type="NCBI Taxonomy" id="109328"/>
    <lineage>
        <taxon>Bacteria</taxon>
        <taxon>Fusobacteriati</taxon>
        <taxon>Fusobacteriota</taxon>
        <taxon>Fusobacteriia</taxon>
        <taxon>Fusobacteriales</taxon>
        <taxon>Leptotrichiaceae</taxon>
        <taxon>Leptotrichia</taxon>
    </lineage>
</organism>
<evidence type="ECO:0000313" key="5">
    <source>
        <dbReference type="EMBL" id="BBM45238.1"/>
    </source>
</evidence>
<dbReference type="EMBL" id="AP019840">
    <property type="protein sequence ID" value="BBM52368.1"/>
    <property type="molecule type" value="Genomic_DNA"/>
</dbReference>
<dbReference type="GO" id="GO:0005524">
    <property type="term" value="F:ATP binding"/>
    <property type="evidence" value="ECO:0007669"/>
    <property type="project" value="UniProtKB-KW"/>
</dbReference>
<gene>
    <name evidence="5" type="ORF">JMUB3870_1356</name>
    <name evidence="6" type="ORF">JMUB3935_1346</name>
</gene>
<keyword evidence="2" id="KW-0067">ATP-binding</keyword>
<dbReference type="EMBL" id="AP019831">
    <property type="protein sequence ID" value="BBM45238.1"/>
    <property type="molecule type" value="Genomic_DNA"/>
</dbReference>
<evidence type="ECO:0000256" key="2">
    <source>
        <dbReference type="ARBA" id="ARBA00022840"/>
    </source>
</evidence>
<dbReference type="Pfam" id="PF06414">
    <property type="entry name" value="Zeta_toxin"/>
    <property type="match status" value="1"/>
</dbReference>
<proteinExistence type="predicted"/>
<dbReference type="Gene3D" id="3.40.50.300">
    <property type="entry name" value="P-loop containing nucleotide triphosphate hydrolases"/>
    <property type="match status" value="1"/>
</dbReference>
<evidence type="ECO:0000256" key="1">
    <source>
        <dbReference type="ARBA" id="ARBA00022741"/>
    </source>
</evidence>
<dbReference type="GO" id="GO:0016301">
    <property type="term" value="F:kinase activity"/>
    <property type="evidence" value="ECO:0007669"/>
    <property type="project" value="InterPro"/>
</dbReference>
<accession>A0A510K0S2</accession>
<evidence type="ECO:0000313" key="6">
    <source>
        <dbReference type="EMBL" id="BBM52368.1"/>
    </source>
</evidence>
<evidence type="ECO:0000313" key="7">
    <source>
        <dbReference type="Proteomes" id="UP000321378"/>
    </source>
</evidence>
<dbReference type="InterPro" id="IPR010488">
    <property type="entry name" value="Zeta_toxin_domain"/>
</dbReference>
<sequence length="225" mass="26392">MKKNFYLFAGVNGAGKSTLYNSKNLDDGIKNSIRINTDEIVREFGDWKNDADQIRAAKIAINLRNECFKYGKSFNEETTLTGKTILKIIEKARKLGYKLQLFYVGVDSPEIAKERIKNRVKKGGHNIDDNVVEKRYYESLENLKQIISKFDEVYLYDNSEKYKNIFSFSDNKILYKDKNLSWSKEAVEVIENRNENLEKENKIEMKPVQDGQKNKNNIREDDYER</sequence>
<dbReference type="Proteomes" id="UP000422644">
    <property type="component" value="Chromosome"/>
</dbReference>
<reference evidence="5 8" key="1">
    <citation type="submission" date="2019-07" db="EMBL/GenBank/DDBJ databases">
        <title>Complete Genome Sequence of Leptotrichia trevisanii Strain JMUB3870.</title>
        <authorList>
            <person name="Watanabe S."/>
            <person name="Cui L."/>
        </authorList>
    </citation>
    <scope>NUCLEOTIDE SEQUENCE [LARGE SCALE GENOMIC DNA]</scope>
    <source>
        <strain evidence="5 8">JMUB3870</strain>
    </source>
</reference>
<dbReference type="SUPFAM" id="SSF52540">
    <property type="entry name" value="P-loop containing nucleoside triphosphate hydrolases"/>
    <property type="match status" value="1"/>
</dbReference>
<reference evidence="6 7" key="2">
    <citation type="submission" date="2019-07" db="EMBL/GenBank/DDBJ databases">
        <title>Complete Genome Sequence of Leptotrichia trevisanii Strain JMUB3935.</title>
        <authorList>
            <person name="Watanabe S."/>
            <person name="Cui L."/>
        </authorList>
    </citation>
    <scope>NUCLEOTIDE SEQUENCE [LARGE SCALE GENOMIC DNA]</scope>
    <source>
        <strain evidence="6 7">JMUB3935</strain>
    </source>
</reference>
<evidence type="ECO:0000259" key="4">
    <source>
        <dbReference type="Pfam" id="PF06414"/>
    </source>
</evidence>
<dbReference type="OrthoDB" id="9791543at2"/>
<dbReference type="InterPro" id="IPR027417">
    <property type="entry name" value="P-loop_NTPase"/>
</dbReference>
<evidence type="ECO:0000256" key="3">
    <source>
        <dbReference type="SAM" id="MobiDB-lite"/>
    </source>
</evidence>
<keyword evidence="8" id="KW-1185">Reference proteome</keyword>
<dbReference type="AlphaFoldDB" id="A0A510K0S2"/>
<protein>
    <recommendedName>
        <fullName evidence="4">Zeta toxin domain-containing protein</fullName>
    </recommendedName>
</protein>
<dbReference type="PANTHER" id="PTHR39206:SF1">
    <property type="entry name" value="SLL8004 PROTEIN"/>
    <property type="match status" value="1"/>
</dbReference>
<feature type="region of interest" description="Disordered" evidence="3">
    <location>
        <begin position="198"/>
        <end position="225"/>
    </location>
</feature>
<dbReference type="RefSeq" id="WP_026747452.1">
    <property type="nucleotide sequence ID" value="NZ_AP019831.1"/>
</dbReference>
<feature type="compositionally biased region" description="Basic and acidic residues" evidence="3">
    <location>
        <begin position="198"/>
        <end position="207"/>
    </location>
</feature>
<dbReference type="STRING" id="1122173.GCA_000482505_00434"/>
<dbReference type="PANTHER" id="PTHR39206">
    <property type="entry name" value="SLL8004 PROTEIN"/>
    <property type="match status" value="1"/>
</dbReference>
<feature type="domain" description="Zeta toxin" evidence="4">
    <location>
        <begin position="3"/>
        <end position="160"/>
    </location>
</feature>
<dbReference type="Proteomes" id="UP000321378">
    <property type="component" value="Chromosome"/>
</dbReference>
<keyword evidence="1" id="KW-0547">Nucleotide-binding</keyword>